<dbReference type="EMBL" id="RPFW01000003">
    <property type="protein sequence ID" value="TVZ04115.1"/>
    <property type="molecule type" value="Genomic_DNA"/>
</dbReference>
<keyword evidence="10" id="KW-1185">Reference proteome</keyword>
<sequence length="583" mass="60718">MAALDSLPRKIGPYRLIDKIGEGGMGVVYLGMDPDRRRVAVKVLGPAVASDPNARQRLAREVETMRRVRNRHVAEVIDANLTGDSPYVVTRYVPGRTLDETVREIGPLRGTALDRLAEGLAEALTAIHAAGVVHRDLKPGNVMLDDGRPVVIDFGIAHVPDATRLTQTGLVMGTPGYLAPEVIQGRAASGASDVHSWGTTVAYAATGRQPFGSGNYQTIFFRVLEGQADLDGIPRHLLPYVAAALSVDPQARPAARWLAGRLGMPPLNGAHGMDGLNGASPALPGMAATLTDYPSQPTRLDPAAAPAFPAPVIPAPAVPAAFPPGAEYRSPAQVARDVADLLPPVAPPPAPARRAPSAPQQALPQQPDWQPRGLGLLSLAAGVAAVSLSVLLPVAGTAFSLAVITLLRAVDRAQHSLAERRSLRGVRPSDIVIVIVTAPWTVVRAALTTVLLAPLAIIVAALAAAASVAFAKTTTLPGAGSWAAGAAVALYCVGPGSAAPRRQLRRMSAAVIRTRATLAVAFISCWALALAVVSSMLSQPPLIWPATSSTIPHLLPGLPSLGGTLHSVQGWLLRHTVGMLHLP</sequence>
<evidence type="ECO:0000313" key="9">
    <source>
        <dbReference type="EMBL" id="TVZ04115.1"/>
    </source>
</evidence>
<keyword evidence="7" id="KW-0472">Membrane</keyword>
<dbReference type="Proteomes" id="UP000460272">
    <property type="component" value="Unassembled WGS sequence"/>
</dbReference>
<evidence type="ECO:0000256" key="7">
    <source>
        <dbReference type="SAM" id="Phobius"/>
    </source>
</evidence>
<evidence type="ECO:0000256" key="2">
    <source>
        <dbReference type="ARBA" id="ARBA00022741"/>
    </source>
</evidence>
<keyword evidence="2 5" id="KW-0547">Nucleotide-binding</keyword>
<dbReference type="SMART" id="SM00220">
    <property type="entry name" value="S_TKc"/>
    <property type="match status" value="1"/>
</dbReference>
<dbReference type="InterPro" id="IPR017441">
    <property type="entry name" value="Protein_kinase_ATP_BS"/>
</dbReference>
<feature type="transmembrane region" description="Helical" evidence="7">
    <location>
        <begin position="476"/>
        <end position="494"/>
    </location>
</feature>
<keyword evidence="7" id="KW-0812">Transmembrane</keyword>
<dbReference type="PANTHER" id="PTHR43289:SF34">
    <property type="entry name" value="SERINE_THREONINE-PROTEIN KINASE YBDM-RELATED"/>
    <property type="match status" value="1"/>
</dbReference>
<keyword evidence="9" id="KW-0723">Serine/threonine-protein kinase</keyword>
<keyword evidence="1" id="KW-0808">Transferase</keyword>
<dbReference type="Gene3D" id="1.10.510.10">
    <property type="entry name" value="Transferase(Phosphotransferase) domain 1"/>
    <property type="match status" value="1"/>
</dbReference>
<dbReference type="SUPFAM" id="SSF56112">
    <property type="entry name" value="Protein kinase-like (PK-like)"/>
    <property type="match status" value="1"/>
</dbReference>
<keyword evidence="4 5" id="KW-0067">ATP-binding</keyword>
<dbReference type="GO" id="GO:0005524">
    <property type="term" value="F:ATP binding"/>
    <property type="evidence" value="ECO:0007669"/>
    <property type="project" value="UniProtKB-UniRule"/>
</dbReference>
<evidence type="ECO:0000256" key="3">
    <source>
        <dbReference type="ARBA" id="ARBA00022777"/>
    </source>
</evidence>
<dbReference type="PROSITE" id="PS00108">
    <property type="entry name" value="PROTEIN_KINASE_ST"/>
    <property type="match status" value="1"/>
</dbReference>
<dbReference type="PANTHER" id="PTHR43289">
    <property type="entry name" value="MITOGEN-ACTIVATED PROTEIN KINASE KINASE KINASE 20-RELATED"/>
    <property type="match status" value="1"/>
</dbReference>
<feature type="transmembrane region" description="Helical" evidence="7">
    <location>
        <begin position="515"/>
        <end position="537"/>
    </location>
</feature>
<evidence type="ECO:0000256" key="5">
    <source>
        <dbReference type="PROSITE-ProRule" id="PRU10141"/>
    </source>
</evidence>
<evidence type="ECO:0000256" key="1">
    <source>
        <dbReference type="ARBA" id="ARBA00022679"/>
    </source>
</evidence>
<dbReference type="RefSeq" id="WP_145853985.1">
    <property type="nucleotide sequence ID" value="NZ_RPFW01000003.1"/>
</dbReference>
<organism evidence="9 10">
    <name type="scientific">Trebonia kvetii</name>
    <dbReference type="NCBI Taxonomy" id="2480626"/>
    <lineage>
        <taxon>Bacteria</taxon>
        <taxon>Bacillati</taxon>
        <taxon>Actinomycetota</taxon>
        <taxon>Actinomycetes</taxon>
        <taxon>Streptosporangiales</taxon>
        <taxon>Treboniaceae</taxon>
        <taxon>Trebonia</taxon>
    </lineage>
</organism>
<evidence type="ECO:0000259" key="8">
    <source>
        <dbReference type="PROSITE" id="PS50011"/>
    </source>
</evidence>
<dbReference type="Gene3D" id="3.30.200.20">
    <property type="entry name" value="Phosphorylase Kinase, domain 1"/>
    <property type="match status" value="1"/>
</dbReference>
<feature type="compositionally biased region" description="Low complexity" evidence="6">
    <location>
        <begin position="352"/>
        <end position="367"/>
    </location>
</feature>
<keyword evidence="7" id="KW-1133">Transmembrane helix</keyword>
<dbReference type="InterPro" id="IPR008271">
    <property type="entry name" value="Ser/Thr_kinase_AS"/>
</dbReference>
<dbReference type="InterPro" id="IPR011009">
    <property type="entry name" value="Kinase-like_dom_sf"/>
</dbReference>
<dbReference type="InterPro" id="IPR000719">
    <property type="entry name" value="Prot_kinase_dom"/>
</dbReference>
<dbReference type="PROSITE" id="PS00107">
    <property type="entry name" value="PROTEIN_KINASE_ATP"/>
    <property type="match status" value="1"/>
</dbReference>
<keyword evidence="3 9" id="KW-0418">Kinase</keyword>
<protein>
    <submittedName>
        <fullName evidence="9">Serine/threonine protein kinase</fullName>
    </submittedName>
</protein>
<dbReference type="PROSITE" id="PS50011">
    <property type="entry name" value="PROTEIN_KINASE_DOM"/>
    <property type="match status" value="1"/>
</dbReference>
<feature type="domain" description="Protein kinase" evidence="8">
    <location>
        <begin position="14"/>
        <end position="267"/>
    </location>
</feature>
<feature type="transmembrane region" description="Helical" evidence="7">
    <location>
        <begin position="377"/>
        <end position="410"/>
    </location>
</feature>
<accession>A0A6P2C0V4</accession>
<proteinExistence type="predicted"/>
<feature type="transmembrane region" description="Helical" evidence="7">
    <location>
        <begin position="431"/>
        <end position="464"/>
    </location>
</feature>
<gene>
    <name evidence="9" type="ORF">EAS64_17070</name>
</gene>
<dbReference type="GO" id="GO:0004674">
    <property type="term" value="F:protein serine/threonine kinase activity"/>
    <property type="evidence" value="ECO:0007669"/>
    <property type="project" value="UniProtKB-KW"/>
</dbReference>
<dbReference type="AlphaFoldDB" id="A0A6P2C0V4"/>
<name>A0A6P2C0V4_9ACTN</name>
<evidence type="ECO:0000313" key="10">
    <source>
        <dbReference type="Proteomes" id="UP000460272"/>
    </source>
</evidence>
<feature type="region of interest" description="Disordered" evidence="6">
    <location>
        <begin position="342"/>
        <end position="367"/>
    </location>
</feature>
<reference evidence="9 10" key="1">
    <citation type="submission" date="2018-11" db="EMBL/GenBank/DDBJ databases">
        <title>Trebonia kvetii gen.nov., sp.nov., a novel acidophilic actinobacterium, and proposal of the new actinobacterial family Treboniaceae fam. nov.</title>
        <authorList>
            <person name="Rapoport D."/>
            <person name="Sagova-Mareckova M."/>
            <person name="Sedlacek I."/>
            <person name="Provaznik J."/>
            <person name="Kralova S."/>
            <person name="Pavlinic D."/>
            <person name="Benes V."/>
            <person name="Kopecky J."/>
        </authorList>
    </citation>
    <scope>NUCLEOTIDE SEQUENCE [LARGE SCALE GENOMIC DNA]</scope>
    <source>
        <strain evidence="9 10">15Tr583</strain>
    </source>
</reference>
<evidence type="ECO:0000256" key="4">
    <source>
        <dbReference type="ARBA" id="ARBA00022840"/>
    </source>
</evidence>
<dbReference type="CDD" id="cd14014">
    <property type="entry name" value="STKc_PknB_like"/>
    <property type="match status" value="1"/>
</dbReference>
<dbReference type="OrthoDB" id="9762169at2"/>
<evidence type="ECO:0000256" key="6">
    <source>
        <dbReference type="SAM" id="MobiDB-lite"/>
    </source>
</evidence>
<feature type="binding site" evidence="5">
    <location>
        <position position="42"/>
    </location>
    <ligand>
        <name>ATP</name>
        <dbReference type="ChEBI" id="CHEBI:30616"/>
    </ligand>
</feature>
<dbReference type="Pfam" id="PF00069">
    <property type="entry name" value="Pkinase"/>
    <property type="match status" value="1"/>
</dbReference>
<comment type="caution">
    <text evidence="9">The sequence shown here is derived from an EMBL/GenBank/DDBJ whole genome shotgun (WGS) entry which is preliminary data.</text>
</comment>